<evidence type="ECO:0000313" key="3">
    <source>
        <dbReference type="Proteomes" id="UP001519273"/>
    </source>
</evidence>
<keyword evidence="2" id="KW-0238">DNA-binding</keyword>
<accession>A0ABS4H1A4</accession>
<sequence>MSMKLCILGLLLEGDMHPYEMTIMMKDRAMDSHTKLQMGSLYYAVDQLAKGEYIEAVKVVRSGNRPDKTIYHITEKGRQLFEQLLLQKFKEIEPVYHPMYIGLAFARHGDQEKIAKILENRIREVEHRVNLAYEVYEEHIKTVPRSALHIMIGMYEHAKAELIWLKRLYADVREGKMGQVGLPLDLEEEKDKETKNFPTKFPK</sequence>
<dbReference type="EMBL" id="JAGGKP010000001">
    <property type="protein sequence ID" value="MBP1936147.1"/>
    <property type="molecule type" value="Genomic_DNA"/>
</dbReference>
<proteinExistence type="predicted"/>
<organism evidence="2 3">
    <name type="scientific">Paenibacillus sediminis</name>
    <dbReference type="NCBI Taxonomy" id="664909"/>
    <lineage>
        <taxon>Bacteria</taxon>
        <taxon>Bacillati</taxon>
        <taxon>Bacillota</taxon>
        <taxon>Bacilli</taxon>
        <taxon>Bacillales</taxon>
        <taxon>Paenibacillaceae</taxon>
        <taxon>Paenibacillus</taxon>
    </lineage>
</organism>
<dbReference type="PANTHER" id="PTHR33169">
    <property type="entry name" value="PADR-FAMILY TRANSCRIPTIONAL REGULATOR"/>
    <property type="match status" value="1"/>
</dbReference>
<feature type="domain" description="Transcription regulator PadR N-terminal" evidence="1">
    <location>
        <begin position="7"/>
        <end position="82"/>
    </location>
</feature>
<evidence type="ECO:0000259" key="1">
    <source>
        <dbReference type="Pfam" id="PF03551"/>
    </source>
</evidence>
<dbReference type="Pfam" id="PF03551">
    <property type="entry name" value="PadR"/>
    <property type="match status" value="1"/>
</dbReference>
<reference evidence="2 3" key="1">
    <citation type="submission" date="2021-03" db="EMBL/GenBank/DDBJ databases">
        <title>Genomic Encyclopedia of Type Strains, Phase IV (KMG-IV): sequencing the most valuable type-strain genomes for metagenomic binning, comparative biology and taxonomic classification.</title>
        <authorList>
            <person name="Goeker M."/>
        </authorList>
    </citation>
    <scope>NUCLEOTIDE SEQUENCE [LARGE SCALE GENOMIC DNA]</scope>
    <source>
        <strain evidence="2 3">DSM 23491</strain>
    </source>
</reference>
<keyword evidence="3" id="KW-1185">Reference proteome</keyword>
<protein>
    <submittedName>
        <fullName evidence="2">DNA-binding PadR family transcriptional regulator</fullName>
    </submittedName>
</protein>
<dbReference type="RefSeq" id="WP_209845959.1">
    <property type="nucleotide sequence ID" value="NZ_CBCRVE010000002.1"/>
</dbReference>
<name>A0ABS4H1A4_9BACL</name>
<dbReference type="InterPro" id="IPR005149">
    <property type="entry name" value="Tscrpt_reg_PadR_N"/>
</dbReference>
<dbReference type="Gene3D" id="1.10.10.10">
    <property type="entry name" value="Winged helix-like DNA-binding domain superfamily/Winged helix DNA-binding domain"/>
    <property type="match status" value="1"/>
</dbReference>
<dbReference type="SUPFAM" id="SSF46785">
    <property type="entry name" value="Winged helix' DNA-binding domain"/>
    <property type="match status" value="1"/>
</dbReference>
<dbReference type="InterPro" id="IPR052509">
    <property type="entry name" value="Metal_resp_DNA-bind_regulator"/>
</dbReference>
<dbReference type="InterPro" id="IPR036390">
    <property type="entry name" value="WH_DNA-bd_sf"/>
</dbReference>
<dbReference type="Proteomes" id="UP001519273">
    <property type="component" value="Unassembled WGS sequence"/>
</dbReference>
<comment type="caution">
    <text evidence="2">The sequence shown here is derived from an EMBL/GenBank/DDBJ whole genome shotgun (WGS) entry which is preliminary data.</text>
</comment>
<dbReference type="InterPro" id="IPR036388">
    <property type="entry name" value="WH-like_DNA-bd_sf"/>
</dbReference>
<gene>
    <name evidence="2" type="ORF">J2Z20_001008</name>
</gene>
<dbReference type="GO" id="GO:0003677">
    <property type="term" value="F:DNA binding"/>
    <property type="evidence" value="ECO:0007669"/>
    <property type="project" value="UniProtKB-KW"/>
</dbReference>
<evidence type="ECO:0000313" key="2">
    <source>
        <dbReference type="EMBL" id="MBP1936147.1"/>
    </source>
</evidence>
<dbReference type="PANTHER" id="PTHR33169:SF27">
    <property type="entry name" value="TRANSCRIPTIONAL REGULATOR PADR FAMILY PROTEIN"/>
    <property type="match status" value="1"/>
</dbReference>